<sequence>MAKLSLEHINNLRAQLLFLNETLDATDHNAPDWLATDLISLRNKSGRLQDEMKRFRDQLESEGLGQKKVRTSNKRLSIEGAKLASFTPASEAQTPKSHALSPSVDQSPTPRAKATQAESTYLVQHVDVTEEVNKRLQESRLRRLMQTPSTAQKRKYDTYEDEPRSGGPAGTDEEGPKGAYSGSEFEKTPTKRLKSSGTFEQVGKRQEDGPVSGFFTTMATPNPIQNAPLPPEQRLALEQQQRYERITRNLAIGGLVMCPIIALLPPRKLDLYTFSLGIGFYLSADHLATLRTGRGLVQNLSPLRTMELPTERARETQKILQEEREKSKKALEKKEGQEKGILGKLWMGDEEEGWKEKRLEEEKKALEEGRGYGDLIFEQIWDVWNWDKKKGKNDDSKKEMYNMVIRAALPATVQGRTSHLWTTIDHALSSSLQIYWDQSKNSSMFQPSTPFDDTTSDPFLPSHDLDKHLSQSDFQGLFGSNASDRAAFSASHNELPDGLDFTYGGVTLTPVASSNPSTVLTTPDFSTYSFSQQSPTYPTPGSGTPYPYPAEFHQTYETVGNQQAFSHRPLSVRSHTNNAHIHPTQPSPSCHRRRSLSHGDAEHIAATSSRNNPTFVRLQAPRAKTTTAEEHRRNRQYSQYGRSTSQGPLPRGRPMKPTSMPYSLHSSPLVGGMLPTPIGTPLNEVLSMETDPDTSHKHQDYSTGIQALRGFPPSEGPVFRHMLRPEELSKSRQIIEIGALAVTNRTKIDPKLGPHSHTTNHERILKKLNDIEEHLKNSERTEGLRGCGIIREALANRTGRDELTNVVDEVLDDHTDEPSRMLAMEDLDMFDGCDDNEIMAMLMRQNGVDDSGIEDGDDGSNEPWTRREDENALLLNISLPYDSAHLSINNAPLLSPDTKVLPRIYVNQVLQETSKDDISSLIQSNQLDSLGGGYFGLSYSYTLRRIQASGGKALVFHFDMMELWTDLTSPPLTVILDKAEQKMVELVLLQRPLLSPGDPASAFEIIRAKLIPRASVAAESGAKRPAKKVVMWFHDWDTHGKKGTATHIVNSASSSFITYLSSGALALFVFVFAVIALFVLVCLFVIFGCGWWNEDDYEIAQHGKKNKNSSTSGAKGVWGGKDIEAARRFMSPEELGVRGSGRVVGVGHDNNLSRQDLTHQPSRYFPSHITSHHITSRLSNPQTPTDTSEKEKTTNPRRHAGTIRNASPLNVISASLDRNKAKQQIPTPDDQLAGKMAITNTSSTVQGIFALHVVTAGGSIILLLAAIALFIRQLAGGPGRPRAFMKFLSSTDKRHSATGTHLFLISGLFCLMIAYATQSAIVALQSRLGGSPFYITSAYSYPHYTGEPFGNNESIRYGKIISILSFTYQCAMILMNTSIVGAIWIHANHVQNNGTGIKEPGFLSWVWNAFWMVAILALGFASWAVGLARRGSGNDALAYPTQIDSDYTIRTLYVTYVAVVIAASTSVTLEAVLCWIGIRKNGVPGNHSKSALTRFVMLVTPIVWVRNAFSIAQIVLIYYDVTNWSRTTNQALAFLFIIFGELCDLGILALVLLGAWSFGRKEQRPEVVKEGRYSESVRDDVIRDDVVVVEDNRGTEYVGGPVFEDGRGPTYVPHVGNVAR</sequence>
<feature type="region of interest" description="Disordered" evidence="2">
    <location>
        <begin position="86"/>
        <end position="118"/>
    </location>
</feature>
<feature type="transmembrane region" description="Helical" evidence="3">
    <location>
        <begin position="1302"/>
        <end position="1324"/>
    </location>
</feature>
<dbReference type="EMBL" id="QGDH01000051">
    <property type="protein sequence ID" value="RAR12222.1"/>
    <property type="molecule type" value="Genomic_DNA"/>
</dbReference>
<feature type="region of interest" description="Disordered" evidence="2">
    <location>
        <begin position="576"/>
        <end position="660"/>
    </location>
</feature>
<reference evidence="5" key="1">
    <citation type="submission" date="2018-05" db="EMBL/GenBank/DDBJ databases">
        <title>Draft genome sequence of Stemphylium lycopersici strain CIDEFI 213.</title>
        <authorList>
            <person name="Medina R."/>
            <person name="Franco M.E.E."/>
            <person name="Lucentini C.G."/>
            <person name="Saparrat M.C.N."/>
            <person name="Balatti P.A."/>
        </authorList>
    </citation>
    <scope>NUCLEOTIDE SEQUENCE [LARGE SCALE GENOMIC DNA]</scope>
    <source>
        <strain evidence="5">CIDEFI 213</strain>
    </source>
</reference>
<gene>
    <name evidence="4" type="ORF">DDE83_004228</name>
</gene>
<evidence type="ECO:0000313" key="4">
    <source>
        <dbReference type="EMBL" id="RAR12222.1"/>
    </source>
</evidence>
<proteinExistence type="predicted"/>
<feature type="region of interest" description="Disordered" evidence="2">
    <location>
        <begin position="1171"/>
        <end position="1205"/>
    </location>
</feature>
<feature type="transmembrane region" description="Helical" evidence="3">
    <location>
        <begin position="1249"/>
        <end position="1271"/>
    </location>
</feature>
<feature type="transmembrane region" description="Helical" evidence="3">
    <location>
        <begin position="1405"/>
        <end position="1425"/>
    </location>
</feature>
<keyword evidence="3" id="KW-0472">Membrane</keyword>
<protein>
    <submittedName>
        <fullName evidence="4">Uncharacterized protein</fullName>
    </submittedName>
</protein>
<feature type="transmembrane region" description="Helical" evidence="3">
    <location>
        <begin position="1360"/>
        <end position="1385"/>
    </location>
</feature>
<feature type="compositionally biased region" description="Basic and acidic residues" evidence="2">
    <location>
        <begin position="154"/>
        <end position="164"/>
    </location>
</feature>
<keyword evidence="5" id="KW-1185">Reference proteome</keyword>
<organism evidence="4 5">
    <name type="scientific">Stemphylium lycopersici</name>
    <name type="common">Tomato gray leaf spot disease fungus</name>
    <name type="synonym">Thyrospora lycopersici</name>
    <dbReference type="NCBI Taxonomy" id="183478"/>
    <lineage>
        <taxon>Eukaryota</taxon>
        <taxon>Fungi</taxon>
        <taxon>Dikarya</taxon>
        <taxon>Ascomycota</taxon>
        <taxon>Pezizomycotina</taxon>
        <taxon>Dothideomycetes</taxon>
        <taxon>Pleosporomycetidae</taxon>
        <taxon>Pleosporales</taxon>
        <taxon>Pleosporineae</taxon>
        <taxon>Pleosporaceae</taxon>
        <taxon>Stemphylium</taxon>
    </lineage>
</organism>
<keyword evidence="1" id="KW-0175">Coiled coil</keyword>
<evidence type="ECO:0000256" key="2">
    <source>
        <dbReference type="SAM" id="MobiDB-lite"/>
    </source>
</evidence>
<dbReference type="Proteomes" id="UP000249619">
    <property type="component" value="Unassembled WGS sequence"/>
</dbReference>
<feature type="transmembrane region" description="Helical" evidence="3">
    <location>
        <begin position="1453"/>
        <end position="1475"/>
    </location>
</feature>
<name>A0A364N5A9_STELY</name>
<evidence type="ECO:0000256" key="1">
    <source>
        <dbReference type="SAM" id="Coils"/>
    </source>
</evidence>
<feature type="transmembrane region" description="Helical" evidence="3">
    <location>
        <begin position="1531"/>
        <end position="1556"/>
    </location>
</feature>
<accession>A0A364N5A9</accession>
<feature type="transmembrane region" description="Helical" evidence="3">
    <location>
        <begin position="1495"/>
        <end position="1519"/>
    </location>
</feature>
<evidence type="ECO:0000313" key="5">
    <source>
        <dbReference type="Proteomes" id="UP000249619"/>
    </source>
</evidence>
<keyword evidence="3" id="KW-1133">Transmembrane helix</keyword>
<feature type="transmembrane region" description="Helical" evidence="3">
    <location>
        <begin position="1064"/>
        <end position="1087"/>
    </location>
</feature>
<keyword evidence="3" id="KW-0812">Transmembrane</keyword>
<feature type="compositionally biased region" description="Polar residues" evidence="2">
    <location>
        <begin position="87"/>
        <end position="96"/>
    </location>
</feature>
<feature type="coiled-coil region" evidence="1">
    <location>
        <begin position="9"/>
        <end position="58"/>
    </location>
</feature>
<feature type="compositionally biased region" description="Polar residues" evidence="2">
    <location>
        <begin position="1176"/>
        <end position="1186"/>
    </location>
</feature>
<evidence type="ECO:0000256" key="3">
    <source>
        <dbReference type="SAM" id="Phobius"/>
    </source>
</evidence>
<feature type="compositionally biased region" description="Polar residues" evidence="2">
    <location>
        <begin position="636"/>
        <end position="647"/>
    </location>
</feature>
<comment type="caution">
    <text evidence="4">The sequence shown here is derived from an EMBL/GenBank/DDBJ whole genome shotgun (WGS) entry which is preliminary data.</text>
</comment>
<feature type="region of interest" description="Disordered" evidence="2">
    <location>
        <begin position="139"/>
        <end position="211"/>
    </location>
</feature>